<dbReference type="OrthoDB" id="5406098at2"/>
<dbReference type="AlphaFoldDB" id="A0A4R6GKV3"/>
<accession>A0A4R6GKV3</accession>
<evidence type="ECO:0000256" key="2">
    <source>
        <dbReference type="SAM" id="Phobius"/>
    </source>
</evidence>
<protein>
    <submittedName>
        <fullName evidence="3">MSHA biogenesis protein MshN</fullName>
    </submittedName>
</protein>
<feature type="transmembrane region" description="Helical" evidence="2">
    <location>
        <begin position="39"/>
        <end position="60"/>
    </location>
</feature>
<feature type="compositionally biased region" description="Polar residues" evidence="1">
    <location>
        <begin position="164"/>
        <end position="181"/>
    </location>
</feature>
<gene>
    <name evidence="3" type="ORF">EV677_1416</name>
</gene>
<evidence type="ECO:0000313" key="4">
    <source>
        <dbReference type="Proteomes" id="UP000294737"/>
    </source>
</evidence>
<dbReference type="SUPFAM" id="SSF48452">
    <property type="entry name" value="TPR-like"/>
    <property type="match status" value="1"/>
</dbReference>
<sequence>MSIINQMLQDLEQRHADGVVAGDMTGQVRAVPQERKSHAAWLVAAISTILLGGVLLWLWLRPAPPVQTMPASVVAAPLPTPVPTPAPPELTLKLEPDLMVMPEVVVPATQASSETRQLAATDTIADISIVEKSAGKAGNSKPNLAVSAAPVMVNKPAAEKTKTTSDAQLSVRDSGNQTASRQVAPDKAAAPDAPAMLSKQIKELTPQQRSENDYRRATGLMQQGRIAEATSLLEQALQSDAQNAGARQTLIALLISNKRQDEAARRAQDGLNLDNKQAGFAMILARLQVEKGEQQTAINTLQRTLPYAQDRAEYQAFLAALLQREGRHKDAVEQYLAAVRKMPQNGLWWMGLGISLQAENRAAEAREAFIRARESATLTADLQAFVEQKLKQLAP</sequence>
<dbReference type="Proteomes" id="UP000294737">
    <property type="component" value="Unassembled WGS sequence"/>
</dbReference>
<dbReference type="RefSeq" id="WP_112991538.1">
    <property type="nucleotide sequence ID" value="NZ_PTLZ01000001.1"/>
</dbReference>
<dbReference type="Gene3D" id="1.25.40.10">
    <property type="entry name" value="Tetratricopeptide repeat domain"/>
    <property type="match status" value="1"/>
</dbReference>
<dbReference type="InterPro" id="IPR011990">
    <property type="entry name" value="TPR-like_helical_dom_sf"/>
</dbReference>
<evidence type="ECO:0000313" key="3">
    <source>
        <dbReference type="EMBL" id="TDN94855.1"/>
    </source>
</evidence>
<reference evidence="3 4" key="1">
    <citation type="submission" date="2019-03" db="EMBL/GenBank/DDBJ databases">
        <title>Genomic Encyclopedia of Type Strains, Phase IV (KMG-IV): sequencing the most valuable type-strain genomes for metagenomic binning, comparative biology and taxonomic classification.</title>
        <authorList>
            <person name="Goeker M."/>
        </authorList>
    </citation>
    <scope>NUCLEOTIDE SEQUENCE [LARGE SCALE GENOMIC DNA]</scope>
    <source>
        <strain evidence="3 4">DSM 18555</strain>
    </source>
</reference>
<keyword evidence="2" id="KW-0812">Transmembrane</keyword>
<name>A0A4R6GKV3_9BURK</name>
<organism evidence="3 4">
    <name type="scientific">Herminiimonas fonticola</name>
    <dbReference type="NCBI Taxonomy" id="303380"/>
    <lineage>
        <taxon>Bacteria</taxon>
        <taxon>Pseudomonadati</taxon>
        <taxon>Pseudomonadota</taxon>
        <taxon>Betaproteobacteria</taxon>
        <taxon>Burkholderiales</taxon>
        <taxon>Oxalobacteraceae</taxon>
        <taxon>Herminiimonas</taxon>
    </lineage>
</organism>
<proteinExistence type="predicted"/>
<keyword evidence="2" id="KW-1133">Transmembrane helix</keyword>
<feature type="compositionally biased region" description="Low complexity" evidence="1">
    <location>
        <begin position="185"/>
        <end position="194"/>
    </location>
</feature>
<feature type="region of interest" description="Disordered" evidence="1">
    <location>
        <begin position="157"/>
        <end position="194"/>
    </location>
</feature>
<keyword evidence="4" id="KW-1185">Reference proteome</keyword>
<evidence type="ECO:0000256" key="1">
    <source>
        <dbReference type="SAM" id="MobiDB-lite"/>
    </source>
</evidence>
<dbReference type="Pfam" id="PF14559">
    <property type="entry name" value="TPR_19"/>
    <property type="match status" value="1"/>
</dbReference>
<keyword evidence="2" id="KW-0472">Membrane</keyword>
<comment type="caution">
    <text evidence="3">The sequence shown here is derived from an EMBL/GenBank/DDBJ whole genome shotgun (WGS) entry which is preliminary data.</text>
</comment>
<dbReference type="EMBL" id="SNWF01000004">
    <property type="protein sequence ID" value="TDN94855.1"/>
    <property type="molecule type" value="Genomic_DNA"/>
</dbReference>